<gene>
    <name evidence="1" type="ORF">NYG90_08040</name>
</gene>
<keyword evidence="2" id="KW-1185">Reference proteome</keyword>
<dbReference type="EMBL" id="JANURN010000007">
    <property type="protein sequence ID" value="MDL0082614.1"/>
    <property type="molecule type" value="Genomic_DNA"/>
</dbReference>
<reference evidence="1 2" key="1">
    <citation type="journal article" date="2023" name="Microorganisms">
        <title>Isolation and Genomic Characteristics of Cat-Borne Campylobacter felis sp. nov. and Sheep-Borne Campylobacter ovis sp. nov.</title>
        <authorList>
            <person name="Wang H."/>
            <person name="Li Y."/>
            <person name="Gu Y."/>
            <person name="Zhou G."/>
            <person name="Chen X."/>
            <person name="Zhang X."/>
            <person name="Shao Z."/>
            <person name="Zhang J."/>
            <person name="Zhang M."/>
        </authorList>
    </citation>
    <scope>NUCLEOTIDE SEQUENCE [LARGE SCALE GENOMIC DNA]</scope>
    <source>
        <strain evidence="1 2">XJK30-2</strain>
    </source>
</reference>
<accession>A0ACC6FTK9</accession>
<proteinExistence type="predicted"/>
<comment type="caution">
    <text evidence="1">The sequence shown here is derived from an EMBL/GenBank/DDBJ whole genome shotgun (WGS) entry which is preliminary data.</text>
</comment>
<evidence type="ECO:0000313" key="1">
    <source>
        <dbReference type="EMBL" id="MDL0082614.1"/>
    </source>
</evidence>
<organism evidence="1 2">
    <name type="scientific">Helicobacter zhangjianzhongii</name>
    <dbReference type="NCBI Taxonomy" id="2974574"/>
    <lineage>
        <taxon>Bacteria</taxon>
        <taxon>Pseudomonadati</taxon>
        <taxon>Campylobacterota</taxon>
        <taxon>Epsilonproteobacteria</taxon>
        <taxon>Campylobacterales</taxon>
        <taxon>Helicobacteraceae</taxon>
        <taxon>Helicobacter</taxon>
    </lineage>
</organism>
<protein>
    <submittedName>
        <fullName evidence="1">ComEC/Rec2 family competence protein</fullName>
    </submittedName>
</protein>
<dbReference type="Proteomes" id="UP001173802">
    <property type="component" value="Unassembled WGS sequence"/>
</dbReference>
<sequence>MAQKTKGSPYVIALFSPRQWVVAYLVLFVLLLGRVGLEYYQYLQLPFAAPKELEAIVQAQYTKTKNNATYFVLKLRYNAHTLYTTSKEDLKPLQGRSVRIYGKMGRDCSFVQYLQSCFFLNFSLATLPNRHNTQPLVDAIYTQHTNPMHASLFSTLFFATPLDKSWREVSNKLGLAHIFAISGFHLGIISFVLFALLAPLYRAVQRRYCSYRNEIYDLGLLVLLALFGYLLVLDFAPSFLRAFVMACMGYVLYISGLQIVSFAMLAFVGVACVVLFPSVAFNRGFILSMAGVFYIFLFVRYVHISGSWLRLGVQILGLNCAVFLSIMPIVHYFFPYFSLYQCVSIPISIAFVVIFPLVVGLHSVGLGGVFDRILDVVLAWQIPYIEVYTPLWFLGLYVGVSALAMITRYGYYALLSLAVGFYGYCAYRLYLGMPFA</sequence>
<evidence type="ECO:0000313" key="2">
    <source>
        <dbReference type="Proteomes" id="UP001173802"/>
    </source>
</evidence>
<name>A0ACC6FTK9_9HELI</name>